<reference evidence="2" key="1">
    <citation type="submission" date="2014-09" db="EMBL/GenBank/DDBJ databases">
        <authorList>
            <person name="Mudge J."/>
            <person name="Ramaraj T."/>
            <person name="Lindquist I.E."/>
            <person name="Bharti A.K."/>
            <person name="Sundararajan A."/>
            <person name="Cameron C.T."/>
            <person name="Woodward J.E."/>
            <person name="May G.D."/>
            <person name="Brubaker C."/>
            <person name="Broadhvest J."/>
            <person name="Wilkins T.A."/>
        </authorList>
    </citation>
    <scope>NUCLEOTIDE SEQUENCE</scope>
    <source>
        <strain evidence="2">cv. AKA8401</strain>
    </source>
</reference>
<dbReference type="AlphaFoldDB" id="A0A0B0MET1"/>
<proteinExistence type="predicted"/>
<protein>
    <submittedName>
        <fullName evidence="1">Uncharacterized protein</fullName>
    </submittedName>
</protein>
<keyword evidence="2" id="KW-1185">Reference proteome</keyword>
<evidence type="ECO:0000313" key="2">
    <source>
        <dbReference type="Proteomes" id="UP000032142"/>
    </source>
</evidence>
<gene>
    <name evidence="1" type="ORF">F383_37969</name>
</gene>
<sequence length="36" mass="3987">MSQTCSYMASCDDANAMSQIWSYTGSHQPNIIICMP</sequence>
<accession>A0A0B0MET1</accession>
<organism evidence="1 2">
    <name type="scientific">Gossypium arboreum</name>
    <name type="common">Tree cotton</name>
    <name type="synonym">Gossypium nanking</name>
    <dbReference type="NCBI Taxonomy" id="29729"/>
    <lineage>
        <taxon>Eukaryota</taxon>
        <taxon>Viridiplantae</taxon>
        <taxon>Streptophyta</taxon>
        <taxon>Embryophyta</taxon>
        <taxon>Tracheophyta</taxon>
        <taxon>Spermatophyta</taxon>
        <taxon>Magnoliopsida</taxon>
        <taxon>eudicotyledons</taxon>
        <taxon>Gunneridae</taxon>
        <taxon>Pentapetalae</taxon>
        <taxon>rosids</taxon>
        <taxon>malvids</taxon>
        <taxon>Malvales</taxon>
        <taxon>Malvaceae</taxon>
        <taxon>Malvoideae</taxon>
        <taxon>Gossypium</taxon>
    </lineage>
</organism>
<evidence type="ECO:0000313" key="1">
    <source>
        <dbReference type="EMBL" id="KHF98881.1"/>
    </source>
</evidence>
<dbReference type="EMBL" id="JRRC01055689">
    <property type="protein sequence ID" value="KHF98881.1"/>
    <property type="molecule type" value="Genomic_DNA"/>
</dbReference>
<dbReference type="Proteomes" id="UP000032142">
    <property type="component" value="Unassembled WGS sequence"/>
</dbReference>
<name>A0A0B0MET1_GOSAR</name>
<comment type="caution">
    <text evidence="1">The sequence shown here is derived from an EMBL/GenBank/DDBJ whole genome shotgun (WGS) entry which is preliminary data.</text>
</comment>